<dbReference type="AlphaFoldDB" id="A0A1W1Y1B7"/>
<keyword evidence="2" id="KW-1185">Reference proteome</keyword>
<name>A0A1W1Y1B7_9NEIS</name>
<sequence>MSTLSATALAGTPVCRHAEIRRIEYTTGGMLAVHVHDIDTHAHWLVRFDEVEAFRVVDELHLLTYWPTCSAPNGWLYRIDQQGWLSEEQQRPGSNLALISGVQEYLVAGICECVSVLSRAAPAVTAAATGG</sequence>
<dbReference type="STRING" id="1121001.SAMN02745857_04270"/>
<proteinExistence type="predicted"/>
<gene>
    <name evidence="1" type="ORF">SAMN02745857_04270</name>
</gene>
<dbReference type="RefSeq" id="WP_084093166.1">
    <property type="nucleotide sequence ID" value="NZ_FWXD01000054.1"/>
</dbReference>
<dbReference type="EMBL" id="FWXD01000054">
    <property type="protein sequence ID" value="SMC29927.1"/>
    <property type="molecule type" value="Genomic_DNA"/>
</dbReference>
<evidence type="ECO:0000313" key="2">
    <source>
        <dbReference type="Proteomes" id="UP000192761"/>
    </source>
</evidence>
<reference evidence="1 2" key="1">
    <citation type="submission" date="2017-04" db="EMBL/GenBank/DDBJ databases">
        <authorList>
            <person name="Afonso C.L."/>
            <person name="Miller P.J."/>
            <person name="Scott M.A."/>
            <person name="Spackman E."/>
            <person name="Goraichik I."/>
            <person name="Dimitrov K.M."/>
            <person name="Suarez D.L."/>
            <person name="Swayne D.E."/>
        </authorList>
    </citation>
    <scope>NUCLEOTIDE SEQUENCE [LARGE SCALE GENOMIC DNA]</scope>
    <source>
        <strain evidence="1 2">DSM 23236</strain>
    </source>
</reference>
<protein>
    <submittedName>
        <fullName evidence="1">Uncharacterized protein</fullName>
    </submittedName>
</protein>
<organism evidence="1 2">
    <name type="scientific">Andreprevotia lacus DSM 23236</name>
    <dbReference type="NCBI Taxonomy" id="1121001"/>
    <lineage>
        <taxon>Bacteria</taxon>
        <taxon>Pseudomonadati</taxon>
        <taxon>Pseudomonadota</taxon>
        <taxon>Betaproteobacteria</taxon>
        <taxon>Neisseriales</taxon>
        <taxon>Chitinibacteraceae</taxon>
        <taxon>Andreprevotia</taxon>
    </lineage>
</organism>
<evidence type="ECO:0000313" key="1">
    <source>
        <dbReference type="EMBL" id="SMC29927.1"/>
    </source>
</evidence>
<dbReference type="OrthoDB" id="4552311at2"/>
<accession>A0A1W1Y1B7</accession>
<dbReference type="Proteomes" id="UP000192761">
    <property type="component" value="Unassembled WGS sequence"/>
</dbReference>